<protein>
    <recommendedName>
        <fullName evidence="2">TIGR04066 family peptide maturation system protein</fullName>
    </recommendedName>
</protein>
<name>A0A0S6U797_CLOBO</name>
<gene>
    <name evidence="1" type="ORF">CBO05C_2230</name>
</gene>
<dbReference type="Gene3D" id="3.40.50.300">
    <property type="entry name" value="P-loop containing nucleotide triphosphate hydrolases"/>
    <property type="match status" value="1"/>
</dbReference>
<evidence type="ECO:0000313" key="1">
    <source>
        <dbReference type="EMBL" id="GAE02540.1"/>
    </source>
</evidence>
<evidence type="ECO:0008006" key="2">
    <source>
        <dbReference type="Google" id="ProtNLM"/>
    </source>
</evidence>
<sequence>MKIMIYPFDETFLPVLKSASEMSFEEEFVLVSPIGWGLVGKEYNYGNKSYVVKKDFENEASKCSAICIVNSRYKLDIKANILSLINNGYDKKIIILRNLPIDEKRELRENSKECSIVFPNEGNANVSENLDEFLFDFSIPIIFVAGITEETDKFKIQLELYSELCRQGYNVGILTSRADSLLSNIPTLPDFLYNEQIPTKKKIILLNQFIKKYELSIKPDILIIGIPGEVLMLSNRYIGNGGSIAYIISQATRADGVILCSMYNDAPSSELVNIGEKVSERLGSKVKYYTITNKMLDLEETQSIQRVQYVTLPHEFVLMNTKEYNNDNIYFTFQHEDIKRMTHCIIEDLSE</sequence>
<dbReference type="HOGENOM" id="CLU_060727_0_0_9"/>
<dbReference type="EMBL" id="DF384213">
    <property type="protein sequence ID" value="GAE02540.1"/>
    <property type="molecule type" value="Genomic_DNA"/>
</dbReference>
<proteinExistence type="predicted"/>
<dbReference type="InterPro" id="IPR027417">
    <property type="entry name" value="P-loop_NTPase"/>
</dbReference>
<dbReference type="InterPro" id="IPR023823">
    <property type="entry name" value="CHP04066_peptide_maturation"/>
</dbReference>
<dbReference type="AlphaFoldDB" id="A0A0S6U797"/>
<dbReference type="Proteomes" id="UP000054164">
    <property type="component" value="Unassembled WGS sequence"/>
</dbReference>
<dbReference type="NCBIfam" id="TIGR04066">
    <property type="entry name" value="nat_prod_clost"/>
    <property type="match status" value="1"/>
</dbReference>
<accession>A0A0S6U797</accession>
<organism evidence="1">
    <name type="scientific">Clostridium botulinum B str. Osaka05</name>
    <dbReference type="NCBI Taxonomy" id="1407017"/>
    <lineage>
        <taxon>Bacteria</taxon>
        <taxon>Bacillati</taxon>
        <taxon>Bacillota</taxon>
        <taxon>Clostridia</taxon>
        <taxon>Eubacteriales</taxon>
        <taxon>Clostridiaceae</taxon>
        <taxon>Clostridium</taxon>
    </lineage>
</organism>
<reference evidence="1" key="1">
    <citation type="submission" date="2013-10" db="EMBL/GenBank/DDBJ databases">
        <title>Draft genome sequence of Clostridium botulinum type B strain Osaka05.</title>
        <authorList>
            <person name="Sakaguchi Y."/>
            <person name="Hosomi K."/>
            <person name="Uchiyama J."/>
            <person name="Ogura Y."/>
            <person name="Sakaguchi M."/>
            <person name="Kohda T."/>
            <person name="Mukamoto M."/>
            <person name="Misawa N."/>
            <person name="Matsuzaki S."/>
            <person name="Hayashi T."/>
            <person name="Kozaki S."/>
        </authorList>
    </citation>
    <scope>NUCLEOTIDE SEQUENCE</scope>
    <source>
        <strain evidence="1">Osaka05</strain>
    </source>
</reference>
<dbReference type="RefSeq" id="WP_030035334.1">
    <property type="nucleotide sequence ID" value="NZ_DF384213.1"/>
</dbReference>